<dbReference type="Gene3D" id="3.60.140.10">
    <property type="entry name" value="CNF1/YfiH-like putative cysteine hydrolases"/>
    <property type="match status" value="1"/>
</dbReference>
<name>A0A381DHF1_9BACT</name>
<dbReference type="AlphaFoldDB" id="A0A381DHF1"/>
<reference evidence="11 12" key="1">
    <citation type="submission" date="2018-06" db="EMBL/GenBank/DDBJ databases">
        <authorList>
            <consortium name="Pathogen Informatics"/>
            <person name="Doyle S."/>
        </authorList>
    </citation>
    <scope>NUCLEOTIDE SEQUENCE [LARGE SCALE GENOMIC DNA]</scope>
    <source>
        <strain evidence="11 12">NCTC12475</strain>
    </source>
</reference>
<dbReference type="GO" id="GO:0005507">
    <property type="term" value="F:copper ion binding"/>
    <property type="evidence" value="ECO:0007669"/>
    <property type="project" value="TreeGrafter"/>
</dbReference>
<comment type="catalytic activity">
    <reaction evidence="7">
        <text>adenosine + H2O + H(+) = inosine + NH4(+)</text>
        <dbReference type="Rhea" id="RHEA:24408"/>
        <dbReference type="ChEBI" id="CHEBI:15377"/>
        <dbReference type="ChEBI" id="CHEBI:15378"/>
        <dbReference type="ChEBI" id="CHEBI:16335"/>
        <dbReference type="ChEBI" id="CHEBI:17596"/>
        <dbReference type="ChEBI" id="CHEBI:28938"/>
        <dbReference type="EC" id="3.5.4.4"/>
    </reaction>
    <physiologicalReaction direction="left-to-right" evidence="7">
        <dbReference type="Rhea" id="RHEA:24409"/>
    </physiologicalReaction>
</comment>
<evidence type="ECO:0000256" key="8">
    <source>
        <dbReference type="ARBA" id="ARBA00048968"/>
    </source>
</evidence>
<evidence type="ECO:0000256" key="6">
    <source>
        <dbReference type="ARBA" id="ARBA00022833"/>
    </source>
</evidence>
<evidence type="ECO:0000313" key="12">
    <source>
        <dbReference type="Proteomes" id="UP000254920"/>
    </source>
</evidence>
<dbReference type="PANTHER" id="PTHR30616:SF2">
    <property type="entry name" value="PURINE NUCLEOSIDE PHOSPHORYLASE LACC1"/>
    <property type="match status" value="1"/>
</dbReference>
<evidence type="ECO:0000256" key="10">
    <source>
        <dbReference type="RuleBase" id="RU361274"/>
    </source>
</evidence>
<evidence type="ECO:0000256" key="2">
    <source>
        <dbReference type="ARBA" id="ARBA00007353"/>
    </source>
</evidence>
<comment type="catalytic activity">
    <reaction evidence="1">
        <text>inosine + phosphate = alpha-D-ribose 1-phosphate + hypoxanthine</text>
        <dbReference type="Rhea" id="RHEA:27646"/>
        <dbReference type="ChEBI" id="CHEBI:17368"/>
        <dbReference type="ChEBI" id="CHEBI:17596"/>
        <dbReference type="ChEBI" id="CHEBI:43474"/>
        <dbReference type="ChEBI" id="CHEBI:57720"/>
        <dbReference type="EC" id="2.4.2.1"/>
    </reaction>
    <physiologicalReaction direction="left-to-right" evidence="1">
        <dbReference type="Rhea" id="RHEA:27647"/>
    </physiologicalReaction>
</comment>
<organism evidence="11 12">
    <name type="scientific">Campylobacter sputorum subsp. sputorum</name>
    <dbReference type="NCBI Taxonomy" id="32024"/>
    <lineage>
        <taxon>Bacteria</taxon>
        <taxon>Pseudomonadati</taxon>
        <taxon>Campylobacterota</taxon>
        <taxon>Epsilonproteobacteria</taxon>
        <taxon>Campylobacterales</taxon>
        <taxon>Campylobacteraceae</taxon>
        <taxon>Campylobacter</taxon>
    </lineage>
</organism>
<dbReference type="SUPFAM" id="SSF64438">
    <property type="entry name" value="CNF1/YfiH-like putative cysteine hydrolases"/>
    <property type="match status" value="1"/>
</dbReference>
<dbReference type="CDD" id="cd16833">
    <property type="entry name" value="YfiH"/>
    <property type="match status" value="1"/>
</dbReference>
<evidence type="ECO:0000313" key="11">
    <source>
        <dbReference type="EMBL" id="SUX09987.1"/>
    </source>
</evidence>
<dbReference type="Pfam" id="PF02578">
    <property type="entry name" value="Cu-oxidase_4"/>
    <property type="match status" value="1"/>
</dbReference>
<dbReference type="NCBIfam" id="TIGR00726">
    <property type="entry name" value="peptidoglycan editing factor PgeF"/>
    <property type="match status" value="1"/>
</dbReference>
<dbReference type="OrthoDB" id="4279at2"/>
<keyword evidence="12" id="KW-1185">Reference proteome</keyword>
<evidence type="ECO:0000256" key="9">
    <source>
        <dbReference type="ARBA" id="ARBA00049893"/>
    </source>
</evidence>
<evidence type="ECO:0000256" key="1">
    <source>
        <dbReference type="ARBA" id="ARBA00000553"/>
    </source>
</evidence>
<keyword evidence="6" id="KW-0862">Zinc</keyword>
<evidence type="ECO:0000256" key="5">
    <source>
        <dbReference type="ARBA" id="ARBA00022801"/>
    </source>
</evidence>
<comment type="catalytic activity">
    <reaction evidence="9">
        <text>S-methyl-5'-thioadenosine + phosphate = 5-(methylsulfanyl)-alpha-D-ribose 1-phosphate + adenine</text>
        <dbReference type="Rhea" id="RHEA:11852"/>
        <dbReference type="ChEBI" id="CHEBI:16708"/>
        <dbReference type="ChEBI" id="CHEBI:17509"/>
        <dbReference type="ChEBI" id="CHEBI:43474"/>
        <dbReference type="ChEBI" id="CHEBI:58533"/>
        <dbReference type="EC" id="2.4.2.28"/>
    </reaction>
    <physiologicalReaction direction="left-to-right" evidence="9">
        <dbReference type="Rhea" id="RHEA:11853"/>
    </physiologicalReaction>
</comment>
<dbReference type="RefSeq" id="WP_089182566.1">
    <property type="nucleotide sequence ID" value="NZ_CP043427.1"/>
</dbReference>
<comment type="catalytic activity">
    <reaction evidence="8">
        <text>adenosine + phosphate = alpha-D-ribose 1-phosphate + adenine</text>
        <dbReference type="Rhea" id="RHEA:27642"/>
        <dbReference type="ChEBI" id="CHEBI:16335"/>
        <dbReference type="ChEBI" id="CHEBI:16708"/>
        <dbReference type="ChEBI" id="CHEBI:43474"/>
        <dbReference type="ChEBI" id="CHEBI:57720"/>
        <dbReference type="EC" id="2.4.2.1"/>
    </reaction>
    <physiologicalReaction direction="left-to-right" evidence="8">
        <dbReference type="Rhea" id="RHEA:27643"/>
    </physiologicalReaction>
</comment>
<dbReference type="Proteomes" id="UP000254920">
    <property type="component" value="Unassembled WGS sequence"/>
</dbReference>
<gene>
    <name evidence="11" type="primary">yfiH</name>
    <name evidence="11" type="ORF">NCTC12475_00295</name>
</gene>
<protein>
    <recommendedName>
        <fullName evidence="10">Purine nucleoside phosphorylase</fullName>
    </recommendedName>
</protein>
<keyword evidence="5" id="KW-0378">Hydrolase</keyword>
<dbReference type="EMBL" id="UFVD01000001">
    <property type="protein sequence ID" value="SUX09987.1"/>
    <property type="molecule type" value="Genomic_DNA"/>
</dbReference>
<dbReference type="InterPro" id="IPR003730">
    <property type="entry name" value="Cu_polyphenol_OxRdtase"/>
</dbReference>
<accession>A0A381DHF1</accession>
<dbReference type="GO" id="GO:0017061">
    <property type="term" value="F:S-methyl-5-thioadenosine phosphorylase activity"/>
    <property type="evidence" value="ECO:0007669"/>
    <property type="project" value="UniProtKB-EC"/>
</dbReference>
<dbReference type="GO" id="GO:0016787">
    <property type="term" value="F:hydrolase activity"/>
    <property type="evidence" value="ECO:0007669"/>
    <property type="project" value="UniProtKB-KW"/>
</dbReference>
<keyword evidence="3" id="KW-0808">Transferase</keyword>
<dbReference type="GeneID" id="93090743"/>
<dbReference type="InterPro" id="IPR038371">
    <property type="entry name" value="Cu_polyphenol_OxRdtase_sf"/>
</dbReference>
<sequence>MSVFYGFSDTKGGVSNRNYSSLNLGLHVNDDENLVIQNRKIFANKLGFKSENLVFMDQIHSDNICIIDKIPYPTPTCDAIITNLKNVVLCVMVADCMPVLLFDKSKQIISAVHLGRAGICANLLTKVIQKMIAKFECKIDDLKLIVGPHIQGKCYEIGNLNLEKFNKFKKDGNFYMNKALLSEINEIGLKDYTISEICTHCDKNYFSYRRDKITGRFCGYIYIK</sequence>
<keyword evidence="4" id="KW-0479">Metal-binding</keyword>
<dbReference type="STRING" id="32024.GCA_000788295_00039"/>
<dbReference type="PANTHER" id="PTHR30616">
    <property type="entry name" value="UNCHARACTERIZED PROTEIN YFIH"/>
    <property type="match status" value="1"/>
</dbReference>
<evidence type="ECO:0000256" key="7">
    <source>
        <dbReference type="ARBA" id="ARBA00047989"/>
    </source>
</evidence>
<dbReference type="InterPro" id="IPR011324">
    <property type="entry name" value="Cytotoxic_necrot_fac-like_cat"/>
</dbReference>
<comment type="similarity">
    <text evidence="2 10">Belongs to the purine nucleoside phosphorylase YfiH/LACC1 family.</text>
</comment>
<evidence type="ECO:0000256" key="3">
    <source>
        <dbReference type="ARBA" id="ARBA00022679"/>
    </source>
</evidence>
<proteinExistence type="inferred from homology"/>
<evidence type="ECO:0000256" key="4">
    <source>
        <dbReference type="ARBA" id="ARBA00022723"/>
    </source>
</evidence>